<dbReference type="PANTHER" id="PTHR43788">
    <property type="entry name" value="DNA2/NAM7 HELICASE FAMILY MEMBER"/>
    <property type="match status" value="1"/>
</dbReference>
<dbReference type="SUPFAM" id="SSF52540">
    <property type="entry name" value="P-loop containing nucleoside triphosphate hydrolases"/>
    <property type="match status" value="1"/>
</dbReference>
<dbReference type="RefSeq" id="WP_203837971.1">
    <property type="nucleotide sequence ID" value="NZ_BAAATV010000008.1"/>
</dbReference>
<dbReference type="InterPro" id="IPR027417">
    <property type="entry name" value="P-loop_NTPase"/>
</dbReference>
<evidence type="ECO:0000256" key="2">
    <source>
        <dbReference type="ARBA" id="ARBA00022741"/>
    </source>
</evidence>
<comment type="caution">
    <text evidence="8">The sequence shown here is derived from an EMBL/GenBank/DDBJ whole genome shotgun (WGS) entry which is preliminary data.</text>
</comment>
<evidence type="ECO:0000256" key="4">
    <source>
        <dbReference type="ARBA" id="ARBA00022806"/>
    </source>
</evidence>
<dbReference type="SMART" id="SM00382">
    <property type="entry name" value="AAA"/>
    <property type="match status" value="1"/>
</dbReference>
<reference evidence="8 9" key="1">
    <citation type="submission" date="2021-01" db="EMBL/GenBank/DDBJ databases">
        <title>Whole genome shotgun sequence of Actinoplanes humidus NBRC 14915.</title>
        <authorList>
            <person name="Komaki H."/>
            <person name="Tamura T."/>
        </authorList>
    </citation>
    <scope>NUCLEOTIDE SEQUENCE [LARGE SCALE GENOMIC DNA]</scope>
    <source>
        <strain evidence="8 9">NBRC 14915</strain>
    </source>
</reference>
<evidence type="ECO:0000313" key="9">
    <source>
        <dbReference type="Proteomes" id="UP000603200"/>
    </source>
</evidence>
<gene>
    <name evidence="8" type="ORF">Ahu01nite_039200</name>
</gene>
<evidence type="ECO:0000256" key="5">
    <source>
        <dbReference type="ARBA" id="ARBA00022840"/>
    </source>
</evidence>
<evidence type="ECO:0000256" key="6">
    <source>
        <dbReference type="SAM" id="MobiDB-lite"/>
    </source>
</evidence>
<dbReference type="PANTHER" id="PTHR43788:SF8">
    <property type="entry name" value="DNA-BINDING PROTEIN SMUBP-2"/>
    <property type="match status" value="1"/>
</dbReference>
<proteinExistence type="inferred from homology"/>
<evidence type="ECO:0000256" key="1">
    <source>
        <dbReference type="ARBA" id="ARBA00007913"/>
    </source>
</evidence>
<feature type="compositionally biased region" description="Basic and acidic residues" evidence="6">
    <location>
        <begin position="512"/>
        <end position="529"/>
    </location>
</feature>
<feature type="compositionally biased region" description="Low complexity" evidence="6">
    <location>
        <begin position="253"/>
        <end position="263"/>
    </location>
</feature>
<keyword evidence="2" id="KW-0547">Nucleotide-binding</keyword>
<dbReference type="Pfam" id="PF13086">
    <property type="entry name" value="AAA_11"/>
    <property type="match status" value="1"/>
</dbReference>
<accession>A0ABQ3ZQJ6</accession>
<dbReference type="Proteomes" id="UP000603200">
    <property type="component" value="Unassembled WGS sequence"/>
</dbReference>
<keyword evidence="3" id="KW-0378">Hydrolase</keyword>
<dbReference type="InterPro" id="IPR041677">
    <property type="entry name" value="DNA2/NAM7_AAA_11"/>
</dbReference>
<dbReference type="InterPro" id="IPR041679">
    <property type="entry name" value="DNA2/NAM7-like_C"/>
</dbReference>
<dbReference type="InterPro" id="IPR047187">
    <property type="entry name" value="SF1_C_Upf1"/>
</dbReference>
<dbReference type="Pfam" id="PF13087">
    <property type="entry name" value="AAA_12"/>
    <property type="match status" value="1"/>
</dbReference>
<keyword evidence="9" id="KW-1185">Reference proteome</keyword>
<organism evidence="8 9">
    <name type="scientific">Winogradskya humida</name>
    <dbReference type="NCBI Taxonomy" id="113566"/>
    <lineage>
        <taxon>Bacteria</taxon>
        <taxon>Bacillati</taxon>
        <taxon>Actinomycetota</taxon>
        <taxon>Actinomycetes</taxon>
        <taxon>Micromonosporales</taxon>
        <taxon>Micromonosporaceae</taxon>
        <taxon>Winogradskya</taxon>
    </lineage>
</organism>
<feature type="compositionally biased region" description="Gly residues" evidence="6">
    <location>
        <begin position="232"/>
        <end position="252"/>
    </location>
</feature>
<keyword evidence="5" id="KW-0067">ATP-binding</keyword>
<protein>
    <recommendedName>
        <fullName evidence="7">AAA+ ATPase domain-containing protein</fullName>
    </recommendedName>
</protein>
<dbReference type="CDD" id="cd18808">
    <property type="entry name" value="SF1_C_Upf1"/>
    <property type="match status" value="1"/>
</dbReference>
<feature type="compositionally biased region" description="Low complexity" evidence="6">
    <location>
        <begin position="530"/>
        <end position="546"/>
    </location>
</feature>
<keyword evidence="4" id="KW-0347">Helicase</keyword>
<dbReference type="Gene3D" id="3.40.50.300">
    <property type="entry name" value="P-loop containing nucleotide triphosphate hydrolases"/>
    <property type="match status" value="3"/>
</dbReference>
<feature type="compositionally biased region" description="Low complexity" evidence="6">
    <location>
        <begin position="221"/>
        <end position="231"/>
    </location>
</feature>
<evidence type="ECO:0000313" key="8">
    <source>
        <dbReference type="EMBL" id="GIE20818.1"/>
    </source>
</evidence>
<feature type="region of interest" description="Disordered" evidence="6">
    <location>
        <begin position="494"/>
        <end position="549"/>
    </location>
</feature>
<sequence length="1042" mass="109448">MRSQTVLSVLAELAPAGGDRVHDVTRGGQPLVWLDDAERAPRNADSDRLAAVDALHREERVLRRAWGFIAGQTEIDGVRRKVRVPLLTQPVRIERGLTGYRVVPAGDAEITPLVEDRELAAAMESAPGLGSAGWLDAIGTRAWLWSVAEATGLPIDATTTTTARLPGDRLVMVCRAALFVARDVFGGGLVDGLRSWSGRDLTGTAFAAIYDPPDSVSSDEAPAGRGDASAGGAVGRGGAAWHGDGSARGGPVSGRRSGSGSRASAEEADVLSPLPLTRAQAEVVARARTAAVTVVSGPPGSGKSHTVIAAALEVVHRGGSVLVATQSPHAADVLAELLTRYPGPVPVLFGNAERRAALAAGLAAGAEAGVGERDLRADRQAVSDNHSSVRQRAREIEAALTLHSQAAELVTWQPLLPGLAADVPGAFDDAVDLDEVVALLETDHGPSRWGRWRAGRARKRGLRLLRPTPGALGTAGALGTTGALGRSGALGTERVSRAGGVSGTADASGARGTERARGSERARGTERARGAAGVRGMAGMRGAPGVPDDRVGDAIRAATAQRAEARLAATGGTDLDSQWAALHAAEDTLAEVVGEAMRRAARSRKRWDGDARRGTAALASALRAGRNRRRELLARLDAVALVRALPLWIGTVSDVDDLLPATPGMFDLVVLDEASHVDQIRAAPVLARARRALVVGDPRQLRFVSFVSDVDVAEVLTRHGADDRLDVRRVSAYDLAAGAAPTTWLDEHHRSSPALIGFSAKRFYDDRITVATRHPRTETQAPIDVVRVHAATVTKGVNAAEVDAVVGVVRSLAESGRTGIGVVSPFRAQAEALEKSLLKAFPAERIEQLGLRVGTVHAFQGSEAATVVASLGLVPSDAAGRRRFVTDPHLFNVMITRARRHLVMVTSLPDPDGLLGDFFAYAEKPPHPDPGPDPTGWPGALAAELRKLDLPVRPRYEVGTWHVDLCTGRPETAIGIFCEVHPDGPPAHIARHRALHRTGWHLIDALPSRYHNDPRRAALEIAAALTPAALTPAAQPAASSGP</sequence>
<feature type="region of interest" description="Disordered" evidence="6">
    <location>
        <begin position="212"/>
        <end position="269"/>
    </location>
</feature>
<feature type="domain" description="AAA+ ATPase" evidence="7">
    <location>
        <begin position="289"/>
        <end position="731"/>
    </location>
</feature>
<dbReference type="InterPro" id="IPR003593">
    <property type="entry name" value="AAA+_ATPase"/>
</dbReference>
<evidence type="ECO:0000259" key="7">
    <source>
        <dbReference type="SMART" id="SM00382"/>
    </source>
</evidence>
<evidence type="ECO:0000256" key="3">
    <source>
        <dbReference type="ARBA" id="ARBA00022801"/>
    </source>
</evidence>
<dbReference type="EMBL" id="BOMN01000045">
    <property type="protein sequence ID" value="GIE20818.1"/>
    <property type="molecule type" value="Genomic_DNA"/>
</dbReference>
<dbReference type="InterPro" id="IPR050534">
    <property type="entry name" value="Coronavir_polyprotein_1ab"/>
</dbReference>
<name>A0ABQ3ZQJ6_9ACTN</name>
<feature type="region of interest" description="Disordered" evidence="6">
    <location>
        <begin position="466"/>
        <end position="485"/>
    </location>
</feature>
<comment type="similarity">
    <text evidence="1">Belongs to the DNA2/NAM7 helicase family.</text>
</comment>